<name>A0A9P5YKL9_9AGAR</name>
<dbReference type="Pfam" id="PF18149">
    <property type="entry name" value="Helicase_PWI"/>
    <property type="match status" value="1"/>
</dbReference>
<organism evidence="2 3">
    <name type="scientific">Pholiota conissans</name>
    <dbReference type="NCBI Taxonomy" id="109636"/>
    <lineage>
        <taxon>Eukaryota</taxon>
        <taxon>Fungi</taxon>
        <taxon>Dikarya</taxon>
        <taxon>Basidiomycota</taxon>
        <taxon>Agaricomycotina</taxon>
        <taxon>Agaricomycetes</taxon>
        <taxon>Agaricomycetidae</taxon>
        <taxon>Agaricales</taxon>
        <taxon>Agaricineae</taxon>
        <taxon>Strophariaceae</taxon>
        <taxon>Pholiota</taxon>
    </lineage>
</organism>
<evidence type="ECO:0000259" key="1">
    <source>
        <dbReference type="Pfam" id="PF18149"/>
    </source>
</evidence>
<protein>
    <recommendedName>
        <fullName evidence="1">Brr2 N-terminal helicase PWI domain-containing protein</fullName>
    </recommendedName>
</protein>
<dbReference type="InterPro" id="IPR027417">
    <property type="entry name" value="P-loop_NTPase"/>
</dbReference>
<dbReference type="Proteomes" id="UP000807469">
    <property type="component" value="Unassembled WGS sequence"/>
</dbReference>
<dbReference type="InterPro" id="IPR041094">
    <property type="entry name" value="Brr2_helicase_PWI"/>
</dbReference>
<proteinExistence type="predicted"/>
<evidence type="ECO:0000313" key="3">
    <source>
        <dbReference type="Proteomes" id="UP000807469"/>
    </source>
</evidence>
<dbReference type="OrthoDB" id="3067468at2759"/>
<sequence length="155" mass="17502">MKTFISGEATTKVKAKDIVSPHAVSGFWVQRQISKVFPDSVTAAADAVSILSILSSESSTRNCKNQLMELFDYQNLHFITKFLKNRDAIVLCTKRMQTMLTILNELGKHCNEETAEFDLLDTFKCASVLPMKVVLQEMARNFTARFKVYNVKVGE</sequence>
<comment type="caution">
    <text evidence="2">The sequence shown here is derived from an EMBL/GenBank/DDBJ whole genome shotgun (WGS) entry which is preliminary data.</text>
</comment>
<gene>
    <name evidence="2" type="ORF">BDN70DRAFT_939652</name>
</gene>
<feature type="domain" description="Brr2 N-terminal helicase PWI" evidence="1">
    <location>
        <begin position="16"/>
        <end position="98"/>
    </location>
</feature>
<dbReference type="Gene3D" id="3.40.50.300">
    <property type="entry name" value="P-loop containing nucleotide triphosphate hydrolases"/>
    <property type="match status" value="1"/>
</dbReference>
<evidence type="ECO:0000313" key="2">
    <source>
        <dbReference type="EMBL" id="KAF9470501.1"/>
    </source>
</evidence>
<accession>A0A9P5YKL9</accession>
<dbReference type="AlphaFoldDB" id="A0A9P5YKL9"/>
<reference evidence="2" key="1">
    <citation type="submission" date="2020-11" db="EMBL/GenBank/DDBJ databases">
        <authorList>
            <consortium name="DOE Joint Genome Institute"/>
            <person name="Ahrendt S."/>
            <person name="Riley R."/>
            <person name="Andreopoulos W."/>
            <person name="Labutti K."/>
            <person name="Pangilinan J."/>
            <person name="Ruiz-Duenas F.J."/>
            <person name="Barrasa J.M."/>
            <person name="Sanchez-Garcia M."/>
            <person name="Camarero S."/>
            <person name="Miyauchi S."/>
            <person name="Serrano A."/>
            <person name="Linde D."/>
            <person name="Babiker R."/>
            <person name="Drula E."/>
            <person name="Ayuso-Fernandez I."/>
            <person name="Pacheco R."/>
            <person name="Padilla G."/>
            <person name="Ferreira P."/>
            <person name="Barriuso J."/>
            <person name="Kellner H."/>
            <person name="Castanera R."/>
            <person name="Alfaro M."/>
            <person name="Ramirez L."/>
            <person name="Pisabarro A.G."/>
            <person name="Kuo A."/>
            <person name="Tritt A."/>
            <person name="Lipzen A."/>
            <person name="He G."/>
            <person name="Yan M."/>
            <person name="Ng V."/>
            <person name="Cullen D."/>
            <person name="Martin F."/>
            <person name="Rosso M.-N."/>
            <person name="Henrissat B."/>
            <person name="Hibbett D."/>
            <person name="Martinez A.T."/>
            <person name="Grigoriev I.V."/>
        </authorList>
    </citation>
    <scope>NUCLEOTIDE SEQUENCE</scope>
    <source>
        <strain evidence="2">CIRM-BRFM 674</strain>
    </source>
</reference>
<dbReference type="EMBL" id="MU155963">
    <property type="protein sequence ID" value="KAF9470501.1"/>
    <property type="molecule type" value="Genomic_DNA"/>
</dbReference>
<keyword evidence="3" id="KW-1185">Reference proteome</keyword>